<dbReference type="InterPro" id="IPR014710">
    <property type="entry name" value="RmlC-like_jellyroll"/>
</dbReference>
<gene>
    <name evidence="2" type="ORF">D4L85_04770</name>
</gene>
<dbReference type="InterPro" id="IPR041602">
    <property type="entry name" value="Quercetinase_C"/>
</dbReference>
<dbReference type="EMBL" id="CP032382">
    <property type="protein sequence ID" value="AYB29933.1"/>
    <property type="molecule type" value="Genomic_DNA"/>
</dbReference>
<evidence type="ECO:0000259" key="1">
    <source>
        <dbReference type="Pfam" id="PF17954"/>
    </source>
</evidence>
<reference evidence="3" key="1">
    <citation type="submission" date="2018-09" db="EMBL/GenBank/DDBJ databases">
        <title>Chryseolinea sp. KIS68-18 isolated from soil.</title>
        <authorList>
            <person name="Weon H.-Y."/>
            <person name="Kwon S.-W."/>
            <person name="Lee S.A."/>
        </authorList>
    </citation>
    <scope>NUCLEOTIDE SEQUENCE [LARGE SCALE GENOMIC DNA]</scope>
    <source>
        <strain evidence="3">KIS68-18</strain>
    </source>
</reference>
<dbReference type="Proteomes" id="UP000266183">
    <property type="component" value="Chromosome"/>
</dbReference>
<evidence type="ECO:0000313" key="2">
    <source>
        <dbReference type="EMBL" id="AYB29933.1"/>
    </source>
</evidence>
<proteinExistence type="predicted"/>
<keyword evidence="3" id="KW-1185">Reference proteome</keyword>
<dbReference type="AlphaFoldDB" id="A0A385SE20"/>
<evidence type="ECO:0000313" key="3">
    <source>
        <dbReference type="Proteomes" id="UP000266183"/>
    </source>
</evidence>
<name>A0A385SE20_9BACT</name>
<dbReference type="Gene3D" id="2.60.120.10">
    <property type="entry name" value="Jelly Rolls"/>
    <property type="match status" value="1"/>
</dbReference>
<dbReference type="RefSeq" id="WP_119753240.1">
    <property type="nucleotide sequence ID" value="NZ_CP032382.1"/>
</dbReference>
<organism evidence="2 3">
    <name type="scientific">Chryseolinea soli</name>
    <dbReference type="NCBI Taxonomy" id="2321403"/>
    <lineage>
        <taxon>Bacteria</taxon>
        <taxon>Pseudomonadati</taxon>
        <taxon>Bacteroidota</taxon>
        <taxon>Cytophagia</taxon>
        <taxon>Cytophagales</taxon>
        <taxon>Fulvivirgaceae</taxon>
        <taxon>Chryseolinea</taxon>
    </lineage>
</organism>
<sequence length="228" mass="25548">MLNQSPEIRIYLGDRRSAERTETYQALFTLPFKADDNVYSFESLNVFCEVTQKPGAMARHTCSTSGALFVLPLVGKVVIHDLENETVIDAGQLLQTGITPGLQIEFKNPYQSEWISYLIWEIKAERKPHTAIIDFDIEAAAGALVDVMNQADPSIPVTVQVGMFKGRQEDVLTHQTSQHKFIFVIEGAFEVQKRLLHARDGLSLPHCQSMEFEALSNQAIILILSLSQ</sequence>
<dbReference type="Pfam" id="PF17954">
    <property type="entry name" value="Pirin_C_2"/>
    <property type="match status" value="1"/>
</dbReference>
<dbReference type="OrthoDB" id="321327at2"/>
<dbReference type="KEGG" id="chk:D4L85_04770"/>
<feature type="domain" description="Quercetin 2,3-dioxygenase C-terminal cupin" evidence="1">
    <location>
        <begin position="163"/>
        <end position="223"/>
    </location>
</feature>
<protein>
    <recommendedName>
        <fullName evidence="1">Quercetin 2,3-dioxygenase C-terminal cupin domain-containing protein</fullName>
    </recommendedName>
</protein>
<accession>A0A385SE20</accession>